<evidence type="ECO:0000313" key="6">
    <source>
        <dbReference type="Proteomes" id="UP000626109"/>
    </source>
</evidence>
<proteinExistence type="predicted"/>
<evidence type="ECO:0000256" key="3">
    <source>
        <dbReference type="SAM" id="SignalP"/>
    </source>
</evidence>
<evidence type="ECO:0000256" key="2">
    <source>
        <dbReference type="SAM" id="Phobius"/>
    </source>
</evidence>
<keyword evidence="2" id="KW-1133">Transmembrane helix</keyword>
<keyword evidence="2" id="KW-0472">Membrane</keyword>
<dbReference type="EMBL" id="CAJNNV010019205">
    <property type="protein sequence ID" value="CAE8606424.1"/>
    <property type="molecule type" value="Genomic_DNA"/>
</dbReference>
<dbReference type="EMBL" id="CAJNNW010036592">
    <property type="protein sequence ID" value="CAE8735814.1"/>
    <property type="molecule type" value="Genomic_DNA"/>
</dbReference>
<evidence type="ECO:0000313" key="7">
    <source>
        <dbReference type="Proteomes" id="UP000654075"/>
    </source>
</evidence>
<feature type="region of interest" description="Disordered" evidence="1">
    <location>
        <begin position="64"/>
        <end position="135"/>
    </location>
</feature>
<dbReference type="Proteomes" id="UP000654075">
    <property type="component" value="Unassembled WGS sequence"/>
</dbReference>
<keyword evidence="7" id="KW-1185">Reference proteome</keyword>
<name>A0A813LQU2_POLGL</name>
<keyword evidence="3" id="KW-0732">Signal</keyword>
<feature type="compositionally biased region" description="Acidic residues" evidence="1">
    <location>
        <begin position="115"/>
        <end position="124"/>
    </location>
</feature>
<sequence length="198" mass="20830">MPPPRPSCRLGRLRAIALLTTAPLVWLVLAGCAGRTRDAQSSVSSLTSKGCFVAASQPSRLQSLHAGTRRLPGRSAGLKAAPTDDEFDFGGRAQPSAEKKASPAILESAMLGKGDDDDEDDAAEDDRKKESSSVSGGDLAATASVALLLVAFLAFLAFQVFDQSQVNTAAGKNAPKIEKVKAVFDTYYDDYSPPTIVK</sequence>
<organism evidence="5 6">
    <name type="scientific">Polarella glacialis</name>
    <name type="common">Dinoflagellate</name>
    <dbReference type="NCBI Taxonomy" id="89957"/>
    <lineage>
        <taxon>Eukaryota</taxon>
        <taxon>Sar</taxon>
        <taxon>Alveolata</taxon>
        <taxon>Dinophyceae</taxon>
        <taxon>Suessiales</taxon>
        <taxon>Suessiaceae</taxon>
        <taxon>Polarella</taxon>
    </lineage>
</organism>
<keyword evidence="2" id="KW-0812">Transmembrane</keyword>
<feature type="signal peptide" evidence="3">
    <location>
        <begin position="1"/>
        <end position="30"/>
    </location>
</feature>
<protein>
    <submittedName>
        <fullName evidence="5">Uncharacterized protein</fullName>
    </submittedName>
</protein>
<accession>A0A813LQU2</accession>
<gene>
    <name evidence="4" type="ORF">PGLA1383_LOCUS24404</name>
    <name evidence="5" type="ORF">PGLA2088_LOCUS48038</name>
</gene>
<reference evidence="5" key="1">
    <citation type="submission" date="2021-02" db="EMBL/GenBank/DDBJ databases">
        <authorList>
            <person name="Dougan E. K."/>
            <person name="Rhodes N."/>
            <person name="Thang M."/>
            <person name="Chan C."/>
        </authorList>
    </citation>
    <scope>NUCLEOTIDE SEQUENCE</scope>
</reference>
<comment type="caution">
    <text evidence="5">The sequence shown here is derived from an EMBL/GenBank/DDBJ whole genome shotgun (WGS) entry which is preliminary data.</text>
</comment>
<evidence type="ECO:0000256" key="1">
    <source>
        <dbReference type="SAM" id="MobiDB-lite"/>
    </source>
</evidence>
<dbReference type="PROSITE" id="PS51257">
    <property type="entry name" value="PROKAR_LIPOPROTEIN"/>
    <property type="match status" value="1"/>
</dbReference>
<dbReference type="AlphaFoldDB" id="A0A813LQU2"/>
<dbReference type="Proteomes" id="UP000626109">
    <property type="component" value="Unassembled WGS sequence"/>
</dbReference>
<evidence type="ECO:0000313" key="5">
    <source>
        <dbReference type="EMBL" id="CAE8735814.1"/>
    </source>
</evidence>
<feature type="chain" id="PRO_5035596002" evidence="3">
    <location>
        <begin position="31"/>
        <end position="198"/>
    </location>
</feature>
<evidence type="ECO:0000313" key="4">
    <source>
        <dbReference type="EMBL" id="CAE8606424.1"/>
    </source>
</evidence>
<feature type="transmembrane region" description="Helical" evidence="2">
    <location>
        <begin position="139"/>
        <end position="158"/>
    </location>
</feature>